<dbReference type="EMBL" id="JBHLYR010000073">
    <property type="protein sequence ID" value="MFB9994954.1"/>
    <property type="molecule type" value="Genomic_DNA"/>
</dbReference>
<evidence type="ECO:0000313" key="3">
    <source>
        <dbReference type="EMBL" id="MFB9994954.1"/>
    </source>
</evidence>
<keyword evidence="2" id="KW-0732">Signal</keyword>
<name>A0ABV6B5B2_9DEIO</name>
<gene>
    <name evidence="3" type="ORF">ACFFLM_23685</name>
</gene>
<dbReference type="InterPro" id="IPR018247">
    <property type="entry name" value="EF_Hand_1_Ca_BS"/>
</dbReference>
<accession>A0ABV6B5B2</accession>
<protein>
    <submittedName>
        <fullName evidence="3">Beta strand repeat-containing protein</fullName>
    </submittedName>
</protein>
<comment type="caution">
    <text evidence="3">The sequence shown here is derived from an EMBL/GenBank/DDBJ whole genome shotgun (WGS) entry which is preliminary data.</text>
</comment>
<evidence type="ECO:0000256" key="2">
    <source>
        <dbReference type="SAM" id="SignalP"/>
    </source>
</evidence>
<proteinExistence type="predicted"/>
<dbReference type="PROSITE" id="PS00018">
    <property type="entry name" value="EF_HAND_1"/>
    <property type="match status" value="1"/>
</dbReference>
<feature type="region of interest" description="Disordered" evidence="1">
    <location>
        <begin position="66"/>
        <end position="85"/>
    </location>
</feature>
<feature type="chain" id="PRO_5046005000" evidence="2">
    <location>
        <begin position="22"/>
        <end position="732"/>
    </location>
</feature>
<evidence type="ECO:0000256" key="1">
    <source>
        <dbReference type="SAM" id="MobiDB-lite"/>
    </source>
</evidence>
<dbReference type="RefSeq" id="WP_380016412.1">
    <property type="nucleotide sequence ID" value="NZ_JBHLYR010000073.1"/>
</dbReference>
<sequence>MKKSTYLLSLMAALTLGTASAATEAGIQIVNVATATFEDPTGPANNTTGTSTSNLVTTTVLSVPSFTVTPNNTGTTPSPDAPDPSLDRVGVLPGSIQQFRYTVTNTGNTPVVVQFNPDITAANVDRTNSDVQNLTYFAFTDTNNNGVIDAGELQALTDSNNDGLVESPAIASNAFITIVQSYKIPDAATAGTRFGANPVATGLFDSTPDAQNPSNNTYTSTVTVNNNGVTSTLVDNNNFNRSTVYTPGVSVAPIDANGVGGTAPAPGGNTDGRQDPPAQVTPVGTLPAYNDPNPNGGNGAVVLVGVNGNNQLAFPKADAESVNDDRVTFINSVTNSGTQTDSFLLLPPPNLPTGVTVTYLDAAGNPLPTTTVNGVAYPTLLNVVAGETRNFRIEVLYPDTGGVNSPVAVINVEIGIDSLSDADILPNASSTDTIFTPDLQFGDSTQALGTSAGPTVVATVTPGTANNVAFFPMDVFNAGGYTDTFVLSGSVPFTVLNAGVPSTNTVTATYYTYTDVNNDGTFTNGTDTLGSVVTSTGPLAAGAEFKVVALVTAPANARAGLYTVSQSATGNYSTISRTDTNDVVQVLSTTASLTLAKSGRNITVNPVGSFLTTGLTANPTDNIEYRIIATNTYNTDVRNIILTEQNSAQGNVFTYGTFNNVSGTTTQAGGTVLYRFNGGAWQAGTALPGGLAASAVTRVDVGVDTNGDVNITRDDILSASQTITTNFTVTVK</sequence>
<feature type="signal peptide" evidence="2">
    <location>
        <begin position="1"/>
        <end position="21"/>
    </location>
</feature>
<organism evidence="3 4">
    <name type="scientific">Deinococcus oregonensis</name>
    <dbReference type="NCBI Taxonomy" id="1805970"/>
    <lineage>
        <taxon>Bacteria</taxon>
        <taxon>Thermotogati</taxon>
        <taxon>Deinococcota</taxon>
        <taxon>Deinococci</taxon>
        <taxon>Deinococcales</taxon>
        <taxon>Deinococcaceae</taxon>
        <taxon>Deinococcus</taxon>
    </lineage>
</organism>
<evidence type="ECO:0000313" key="4">
    <source>
        <dbReference type="Proteomes" id="UP001589733"/>
    </source>
</evidence>
<keyword evidence="4" id="KW-1185">Reference proteome</keyword>
<reference evidence="3 4" key="1">
    <citation type="submission" date="2024-09" db="EMBL/GenBank/DDBJ databases">
        <authorList>
            <person name="Sun Q."/>
            <person name="Mori K."/>
        </authorList>
    </citation>
    <scope>NUCLEOTIDE SEQUENCE [LARGE SCALE GENOMIC DNA]</scope>
    <source>
        <strain evidence="3 4">JCM 13503</strain>
    </source>
</reference>
<feature type="region of interest" description="Disordered" evidence="1">
    <location>
        <begin position="256"/>
        <end position="296"/>
    </location>
</feature>
<dbReference type="Proteomes" id="UP001589733">
    <property type="component" value="Unassembled WGS sequence"/>
</dbReference>